<keyword evidence="2" id="KW-1185">Reference proteome</keyword>
<reference evidence="1 2" key="1">
    <citation type="journal article" date="2018" name="Front. Plant Sci.">
        <title>Red Clover (Trifolium pratense) and Zigzag Clover (T. medium) - A Picture of Genomic Similarities and Differences.</title>
        <authorList>
            <person name="Dluhosova J."/>
            <person name="Istvanek J."/>
            <person name="Nedelnik J."/>
            <person name="Repkova J."/>
        </authorList>
    </citation>
    <scope>NUCLEOTIDE SEQUENCE [LARGE SCALE GENOMIC DNA]</scope>
    <source>
        <strain evidence="2">cv. 10/8</strain>
        <tissue evidence="1">Leaf</tissue>
    </source>
</reference>
<dbReference type="AlphaFoldDB" id="A0A392V677"/>
<evidence type="ECO:0000313" key="1">
    <source>
        <dbReference type="EMBL" id="MCI82345.1"/>
    </source>
</evidence>
<comment type="caution">
    <text evidence="1">The sequence shown here is derived from an EMBL/GenBank/DDBJ whole genome shotgun (WGS) entry which is preliminary data.</text>
</comment>
<dbReference type="Proteomes" id="UP000265520">
    <property type="component" value="Unassembled WGS sequence"/>
</dbReference>
<protein>
    <submittedName>
        <fullName evidence="1">Uncharacterized protein</fullName>
    </submittedName>
</protein>
<feature type="non-terminal residue" evidence="1">
    <location>
        <position position="1"/>
    </location>
</feature>
<sequence length="50" mass="5854">DGFIRVWLGMDLSCTVWQYRECFGCFQSSRQQEIGALDGYNCRLRIARFG</sequence>
<name>A0A392V677_9FABA</name>
<proteinExistence type="predicted"/>
<organism evidence="1 2">
    <name type="scientific">Trifolium medium</name>
    <dbReference type="NCBI Taxonomy" id="97028"/>
    <lineage>
        <taxon>Eukaryota</taxon>
        <taxon>Viridiplantae</taxon>
        <taxon>Streptophyta</taxon>
        <taxon>Embryophyta</taxon>
        <taxon>Tracheophyta</taxon>
        <taxon>Spermatophyta</taxon>
        <taxon>Magnoliopsida</taxon>
        <taxon>eudicotyledons</taxon>
        <taxon>Gunneridae</taxon>
        <taxon>Pentapetalae</taxon>
        <taxon>rosids</taxon>
        <taxon>fabids</taxon>
        <taxon>Fabales</taxon>
        <taxon>Fabaceae</taxon>
        <taxon>Papilionoideae</taxon>
        <taxon>50 kb inversion clade</taxon>
        <taxon>NPAAA clade</taxon>
        <taxon>Hologalegina</taxon>
        <taxon>IRL clade</taxon>
        <taxon>Trifolieae</taxon>
        <taxon>Trifolium</taxon>
    </lineage>
</organism>
<dbReference type="EMBL" id="LXQA011041088">
    <property type="protein sequence ID" value="MCI82345.1"/>
    <property type="molecule type" value="Genomic_DNA"/>
</dbReference>
<accession>A0A392V677</accession>
<evidence type="ECO:0000313" key="2">
    <source>
        <dbReference type="Proteomes" id="UP000265520"/>
    </source>
</evidence>